<dbReference type="InterPro" id="IPR002410">
    <property type="entry name" value="Peptidase_S33"/>
</dbReference>
<dbReference type="InterPro" id="IPR022803">
    <property type="entry name" value="Ribosomal_uL5_dom_sf"/>
</dbReference>
<feature type="domain" description="AB hydrolase-1" evidence="4">
    <location>
        <begin position="147"/>
        <end position="283"/>
    </location>
</feature>
<protein>
    <submittedName>
        <fullName evidence="6">Pip protein</fullName>
    </submittedName>
</protein>
<dbReference type="InterPro" id="IPR029058">
    <property type="entry name" value="AB_hydrolase_fold"/>
</dbReference>
<keyword evidence="2" id="KW-0378">Hydrolase</keyword>
<dbReference type="OrthoDB" id="415221at2759"/>
<reference evidence="6" key="1">
    <citation type="submission" date="2021-02" db="EMBL/GenBank/DDBJ databases">
        <authorList>
            <person name="Dougan E. K."/>
            <person name="Rhodes N."/>
            <person name="Thang M."/>
            <person name="Chan C."/>
        </authorList>
    </citation>
    <scope>NUCLEOTIDE SEQUENCE</scope>
</reference>
<dbReference type="GO" id="GO:0008233">
    <property type="term" value="F:peptidase activity"/>
    <property type="evidence" value="ECO:0007669"/>
    <property type="project" value="InterPro"/>
</dbReference>
<dbReference type="SMR" id="A0A812K3M8"/>
<feature type="compositionally biased region" description="Basic residues" evidence="3">
    <location>
        <begin position="1153"/>
        <end position="1163"/>
    </location>
</feature>
<dbReference type="PRINTS" id="PR00793">
    <property type="entry name" value="PROAMNOPTASE"/>
</dbReference>
<evidence type="ECO:0000256" key="2">
    <source>
        <dbReference type="ARBA" id="ARBA00022801"/>
    </source>
</evidence>
<dbReference type="InterPro" id="IPR031309">
    <property type="entry name" value="Ribosomal_uL5_C"/>
</dbReference>
<dbReference type="PANTHER" id="PTHR43248">
    <property type="entry name" value="2-SUCCINYL-6-HYDROXY-2,4-CYCLOHEXADIENE-1-CARBOXYLATE SYNTHASE"/>
    <property type="match status" value="1"/>
</dbReference>
<dbReference type="Pfam" id="PF00673">
    <property type="entry name" value="Ribosomal_L5_C"/>
    <property type="match status" value="1"/>
</dbReference>
<dbReference type="GO" id="GO:0006508">
    <property type="term" value="P:proteolysis"/>
    <property type="evidence" value="ECO:0007669"/>
    <property type="project" value="InterPro"/>
</dbReference>
<evidence type="ECO:0000256" key="3">
    <source>
        <dbReference type="SAM" id="MobiDB-lite"/>
    </source>
</evidence>
<feature type="region of interest" description="Disordered" evidence="3">
    <location>
        <begin position="1135"/>
        <end position="1163"/>
    </location>
</feature>
<dbReference type="Pfam" id="PF00561">
    <property type="entry name" value="Abhydrolase_1"/>
    <property type="match status" value="1"/>
</dbReference>
<dbReference type="SUPFAM" id="SSF53474">
    <property type="entry name" value="alpha/beta-Hydrolases"/>
    <property type="match status" value="1"/>
</dbReference>
<organism evidence="6 7">
    <name type="scientific">Symbiodinium natans</name>
    <dbReference type="NCBI Taxonomy" id="878477"/>
    <lineage>
        <taxon>Eukaryota</taxon>
        <taxon>Sar</taxon>
        <taxon>Alveolata</taxon>
        <taxon>Dinophyceae</taxon>
        <taxon>Suessiales</taxon>
        <taxon>Symbiodiniaceae</taxon>
        <taxon>Symbiodinium</taxon>
    </lineage>
</organism>
<dbReference type="AlphaFoldDB" id="A0A812K3M8"/>
<feature type="domain" description="Large ribosomal subunit protein uL5 C-terminal" evidence="5">
    <location>
        <begin position="1041"/>
        <end position="1134"/>
    </location>
</feature>
<accession>A0A812K3M8</accession>
<gene>
    <name evidence="6" type="primary">pip</name>
    <name evidence="6" type="ORF">SNAT2548_LOCUS7527</name>
</gene>
<dbReference type="Proteomes" id="UP000604046">
    <property type="component" value="Unassembled WGS sequence"/>
</dbReference>
<comment type="similarity">
    <text evidence="1">Belongs to the peptidase S33 family.</text>
</comment>
<evidence type="ECO:0000313" key="7">
    <source>
        <dbReference type="Proteomes" id="UP000604046"/>
    </source>
</evidence>
<evidence type="ECO:0000256" key="1">
    <source>
        <dbReference type="ARBA" id="ARBA00010088"/>
    </source>
</evidence>
<name>A0A812K3M8_9DINO</name>
<evidence type="ECO:0000313" key="6">
    <source>
        <dbReference type="EMBL" id="CAE7215178.1"/>
    </source>
</evidence>
<dbReference type="SUPFAM" id="SSF55282">
    <property type="entry name" value="RL5-like"/>
    <property type="match status" value="1"/>
</dbReference>
<dbReference type="PANTHER" id="PTHR43248:SF2">
    <property type="entry name" value="PROLYL AMINOPEPTIDASE"/>
    <property type="match status" value="1"/>
</dbReference>
<proteinExistence type="inferred from homology"/>
<dbReference type="InterPro" id="IPR051601">
    <property type="entry name" value="Serine_prot/Carboxylest_S33"/>
</dbReference>
<dbReference type="Gene3D" id="3.40.50.1820">
    <property type="entry name" value="alpha/beta hydrolase"/>
    <property type="match status" value="1"/>
</dbReference>
<sequence length="1163" mass="130098">MMIRVLRSPWLAVGPCSLSTLVTLRTVRLPKGTPLLQPCRFAALHADRGQLGQLGPNGQSWSPLHCGLAFVTAAAVAYGHQRRSCTCVAATSSDAGESVTEYLPGALISTERFFTVPLDHSSESNSPTLTVFARELVLEKHKGKDLPVLLYLQGGPGFPAARPSSASGGWLGRALQDYRVLLLDQRGTGRSTPVTAQTLQGMESSEAAEYLSHFRADSIVEDCEVIRKSMGVKKLTLLGQSFGGFCALTYLSKAPESLREVFLTGGLAPVFHGPDEVYKHLYKRVLERNRLYYMRYPADVKRVRRIVQHLDTASVTLPGGGRLTPRRFLSLGLELGSGSGMEHLHWLVESAFVENHKGDCVLDYRFLCNVEAMQRFDTNPIYWLLHEAIYCSPTTGASQWAAHRVLNEDFKDSFDYRRALEASDSEPLMFTGEMVYPWFAKDFATLGGLSECAEMLACRSDWPALYITEVLRNTSVPVAAAMYYDDMYVERAFSEEVVHLLGQKCKVWVTNEFQHSGIRDDGARVLDTLIKMLRGFSAVTGGYLSNSYSLRLCFVLAELGRLIGSHWHVVDMLSIVLVATVCCFYMMRCQSSLHLMLCSVRVHIRRPWWQCVEWCRVEDVFLHDAPKVEASSLPDQARKAAAAFGRDGLVRIKNILPPEVAEALCSRVHAELDQRRHDGDAAYFGDVYGYEAPAVRFVRTVFVSLDDRSACALLFSIPRSTSLRLAEVLETLRPSWQLTELAVKLSSPWLGGRDDICHAGKFAFCVDNAALWHPQSGKLKNRCATQVGRVDRRIPFYRSTRNASERHWNRACTHDLCPILNLCESLLKLWSDVGRVQGRFPLPGIEEVDLRHPMQPASAAAQKASMRVRRAGAGVALAGLGLLVYNLAGPRLFVAPQPEMLGIPRHGSEVQARGEAVVMFAKPGRRPDDATIEALPACMSKVKTRRGELTVDQQMDRKERTAKWLRTLKGKFVYRGPKPYDTDQFTKVSIQVRLEPRQASNTKIMNQVVEELRRVSGVHPVATKFESNNAELGYRVGDASGAKVNIRGHLMQDFLQRLNTIVLPRVRDFEGLNPMAFNKKANFLLELPSQEPFNELDELLDSREVVHGFNVKIINNCFTQPDALKLMKDFGFPFGDPQPRPARKVPTDPYAKYKNKGKGKKKR</sequence>
<evidence type="ECO:0000259" key="4">
    <source>
        <dbReference type="Pfam" id="PF00561"/>
    </source>
</evidence>
<evidence type="ECO:0000259" key="5">
    <source>
        <dbReference type="Pfam" id="PF00673"/>
    </source>
</evidence>
<keyword evidence="7" id="KW-1185">Reference proteome</keyword>
<dbReference type="Gene3D" id="3.30.1440.10">
    <property type="match status" value="1"/>
</dbReference>
<dbReference type="EMBL" id="CAJNDS010000524">
    <property type="protein sequence ID" value="CAE7215178.1"/>
    <property type="molecule type" value="Genomic_DNA"/>
</dbReference>
<comment type="caution">
    <text evidence="6">The sequence shown here is derived from an EMBL/GenBank/DDBJ whole genome shotgun (WGS) entry which is preliminary data.</text>
</comment>
<dbReference type="InterPro" id="IPR000073">
    <property type="entry name" value="AB_hydrolase_1"/>
</dbReference>